<dbReference type="Proteomes" id="UP000367750">
    <property type="component" value="Unassembled WGS sequence"/>
</dbReference>
<evidence type="ECO:0000313" key="1">
    <source>
        <dbReference type="EMBL" id="KAA9007423.1"/>
    </source>
</evidence>
<comment type="caution">
    <text evidence="1">The sequence shown here is derived from an EMBL/GenBank/DDBJ whole genome shotgun (WGS) entry which is preliminary data.</text>
</comment>
<dbReference type="SUPFAM" id="SSF52833">
    <property type="entry name" value="Thioredoxin-like"/>
    <property type="match status" value="1"/>
</dbReference>
<dbReference type="InterPro" id="IPR036249">
    <property type="entry name" value="Thioredoxin-like_sf"/>
</dbReference>
<sequence>MTTWNLEGTVCHLLVCGGSSCRKRRGEEVLKAVEKEIGKQGADARIHVTETRCNGRCSDAPVAIAYPEGVWYGGLTPKAGKELVRRTLEGGGLEEYAVYNFEAGSMKAAVKKGGRGKRKPGKKDSPD</sequence>
<accession>A0A5J5GIA0</accession>
<dbReference type="EMBL" id="VYKK01000004">
    <property type="protein sequence ID" value="KAA9007423.1"/>
    <property type="molecule type" value="Genomic_DNA"/>
</dbReference>
<proteinExistence type="predicted"/>
<dbReference type="Gene3D" id="3.40.30.10">
    <property type="entry name" value="Glutaredoxin"/>
    <property type="match status" value="1"/>
</dbReference>
<dbReference type="CDD" id="cd02980">
    <property type="entry name" value="TRX_Fd_family"/>
    <property type="match status" value="1"/>
</dbReference>
<dbReference type="RefSeq" id="WP_150456713.1">
    <property type="nucleotide sequence ID" value="NZ_VYKK01000004.1"/>
</dbReference>
<dbReference type="AlphaFoldDB" id="A0A5J5GIA0"/>
<dbReference type="OrthoDB" id="9761899at2"/>
<organism evidence="1 2">
    <name type="scientific">Paenibacillus spiritus</name>
    <dbReference type="NCBI Taxonomy" id="2496557"/>
    <lineage>
        <taxon>Bacteria</taxon>
        <taxon>Bacillati</taxon>
        <taxon>Bacillota</taxon>
        <taxon>Bacilli</taxon>
        <taxon>Bacillales</taxon>
        <taxon>Paenibacillaceae</taxon>
        <taxon>Paenibacillus</taxon>
    </lineage>
</organism>
<evidence type="ECO:0000313" key="2">
    <source>
        <dbReference type="Proteomes" id="UP000367750"/>
    </source>
</evidence>
<reference evidence="1 2" key="1">
    <citation type="submission" date="2019-09" db="EMBL/GenBank/DDBJ databases">
        <title>Bacillus ochoae sp. nov., Paenibacillus whitsoniae sp. nov., Paenibacillus spiritus sp. nov. Isolated from the Mars Exploration Rover during spacecraft assembly.</title>
        <authorList>
            <person name="Seuylemezian A."/>
            <person name="Vaishampayan P."/>
        </authorList>
    </citation>
    <scope>NUCLEOTIDE SEQUENCE [LARGE SCALE GENOMIC DNA]</scope>
    <source>
        <strain evidence="1 2">MER_111</strain>
    </source>
</reference>
<keyword evidence="2" id="KW-1185">Reference proteome</keyword>
<dbReference type="Pfam" id="PF01257">
    <property type="entry name" value="2Fe-2S_thioredx"/>
    <property type="match status" value="1"/>
</dbReference>
<gene>
    <name evidence="1" type="ORF">F4V43_02750</name>
</gene>
<protein>
    <submittedName>
        <fullName evidence="1">(2Fe-2S) ferredoxin domain-containing protein</fullName>
    </submittedName>
</protein>
<name>A0A5J5GIA0_9BACL</name>